<comment type="caution">
    <text evidence="2">The sequence shown here is derived from an EMBL/GenBank/DDBJ whole genome shotgun (WGS) entry which is preliminary data.</text>
</comment>
<dbReference type="PANTHER" id="PTHR22916:SF3">
    <property type="entry name" value="UDP-GLCNAC:BETAGAL BETA-1,3-N-ACETYLGLUCOSAMINYLTRANSFERASE-LIKE PROTEIN 1"/>
    <property type="match status" value="1"/>
</dbReference>
<dbReference type="Proteomes" id="UP000618754">
    <property type="component" value="Unassembled WGS sequence"/>
</dbReference>
<proteinExistence type="predicted"/>
<dbReference type="InterPro" id="IPR029044">
    <property type="entry name" value="Nucleotide-diphossugar_trans"/>
</dbReference>
<protein>
    <submittedName>
        <fullName evidence="2">Glycosyltransferase</fullName>
    </submittedName>
</protein>
<dbReference type="EMBL" id="JACWMW010000003">
    <property type="protein sequence ID" value="MBD1386772.1"/>
    <property type="molecule type" value="Genomic_DNA"/>
</dbReference>
<accession>A0ABR7X856</accession>
<sequence>MSAISIIIPTFNAKNTLERCLQSIIHQDYTNFEVWFIDGGSTDSTLQILKDYALKWPFLRYISEPDKGIYDAMNKGIKICNGEWVYFLGSDDTLYDNHVLSLIAATTTCTDAKVIYGNVIIRGENQWNLDNVIFNGEYDVEKIVNINICHQAMFYHKNIFELLGDYNIKYVTSADHDFNLRCFAATPFYYIDTIIANFFVGGHSSNVTDDKFNDDRGATLMKYFKNRIYTRSFINSRLFIQKAALSGKPDLTWGERLYCLMAYLKLKTLSLYVPGSK</sequence>
<dbReference type="Gene3D" id="3.90.550.10">
    <property type="entry name" value="Spore Coat Polysaccharide Biosynthesis Protein SpsA, Chain A"/>
    <property type="match status" value="1"/>
</dbReference>
<reference evidence="2 3" key="1">
    <citation type="submission" date="2020-09" db="EMBL/GenBank/DDBJ databases">
        <title>Novel species of Mucilaginibacter isolated from a glacier on the Tibetan Plateau.</title>
        <authorList>
            <person name="Liu Q."/>
            <person name="Xin Y.-H."/>
        </authorList>
    </citation>
    <scope>NUCLEOTIDE SEQUENCE [LARGE SCALE GENOMIC DNA]</scope>
    <source>
        <strain evidence="2 3">CGMCC 1.13878</strain>
    </source>
</reference>
<keyword evidence="3" id="KW-1185">Reference proteome</keyword>
<feature type="domain" description="Glycosyltransferase 2-like" evidence="1">
    <location>
        <begin position="5"/>
        <end position="130"/>
    </location>
</feature>
<evidence type="ECO:0000313" key="3">
    <source>
        <dbReference type="Proteomes" id="UP000618754"/>
    </source>
</evidence>
<dbReference type="InterPro" id="IPR001173">
    <property type="entry name" value="Glyco_trans_2-like"/>
</dbReference>
<dbReference type="SUPFAM" id="SSF53448">
    <property type="entry name" value="Nucleotide-diphospho-sugar transferases"/>
    <property type="match status" value="1"/>
</dbReference>
<gene>
    <name evidence="2" type="ORF">IDJ75_15925</name>
</gene>
<organism evidence="2 3">
    <name type="scientific">Mucilaginibacter rigui</name>
    <dbReference type="NCBI Taxonomy" id="534635"/>
    <lineage>
        <taxon>Bacteria</taxon>
        <taxon>Pseudomonadati</taxon>
        <taxon>Bacteroidota</taxon>
        <taxon>Sphingobacteriia</taxon>
        <taxon>Sphingobacteriales</taxon>
        <taxon>Sphingobacteriaceae</taxon>
        <taxon>Mucilaginibacter</taxon>
    </lineage>
</organism>
<dbReference type="RefSeq" id="WP_191176602.1">
    <property type="nucleotide sequence ID" value="NZ_JACWMW010000003.1"/>
</dbReference>
<dbReference type="PANTHER" id="PTHR22916">
    <property type="entry name" value="GLYCOSYLTRANSFERASE"/>
    <property type="match status" value="1"/>
</dbReference>
<evidence type="ECO:0000313" key="2">
    <source>
        <dbReference type="EMBL" id="MBD1386772.1"/>
    </source>
</evidence>
<name>A0ABR7X856_9SPHI</name>
<dbReference type="CDD" id="cd06433">
    <property type="entry name" value="GT_2_WfgS_like"/>
    <property type="match status" value="1"/>
</dbReference>
<dbReference type="Pfam" id="PF00535">
    <property type="entry name" value="Glycos_transf_2"/>
    <property type="match status" value="1"/>
</dbReference>
<evidence type="ECO:0000259" key="1">
    <source>
        <dbReference type="Pfam" id="PF00535"/>
    </source>
</evidence>